<dbReference type="STRING" id="1754191.A0A1Y1VL13"/>
<organism evidence="2 3">
    <name type="scientific">Piromyces finnis</name>
    <dbReference type="NCBI Taxonomy" id="1754191"/>
    <lineage>
        <taxon>Eukaryota</taxon>
        <taxon>Fungi</taxon>
        <taxon>Fungi incertae sedis</taxon>
        <taxon>Chytridiomycota</taxon>
        <taxon>Chytridiomycota incertae sedis</taxon>
        <taxon>Neocallimastigomycetes</taxon>
        <taxon>Neocallimastigales</taxon>
        <taxon>Neocallimastigaceae</taxon>
        <taxon>Piromyces</taxon>
    </lineage>
</organism>
<dbReference type="OrthoDB" id="16851at2759"/>
<evidence type="ECO:0000313" key="2">
    <source>
        <dbReference type="EMBL" id="ORX59157.1"/>
    </source>
</evidence>
<dbReference type="Proteomes" id="UP000193719">
    <property type="component" value="Unassembled WGS sequence"/>
</dbReference>
<proteinExistence type="predicted"/>
<sequence>MDNIIRNDNLFKVIKQFPDIKKSPENIQAYFDKISDIILNETALLIKSKWFRIAEIEFYYNDSKKHYDPFTHNDSIQYNQNYWYFHKKGGVYRGGTWKGVDITFGLHSPVKFSGGILIRSIQEISNNQPKDYIHGPSKVVDKILEIFKKNSVKELVEEEFNNNIDITKNQKLTLCSTSQEPIFDSLTQNISNSRKRKLTKNEETNSQAKKKKTSKSDIVNNNNNISQVKLPKETIYKIPRVGLAPHPENGKDQLQKEFYYLMRNYRYIIYPNLVKKGKVQLIIGLYLNHIKSNEIQNIVESKTAIIEKYLMDFEQGKNMKLEQLNIKKVDDLCRLFGLISSQLD</sequence>
<keyword evidence="3" id="KW-1185">Reference proteome</keyword>
<gene>
    <name evidence="2" type="ORF">BCR36DRAFT_317057</name>
</gene>
<dbReference type="EMBL" id="MCFH01000003">
    <property type="protein sequence ID" value="ORX59157.1"/>
    <property type="molecule type" value="Genomic_DNA"/>
</dbReference>
<dbReference type="AlphaFoldDB" id="A0A1Y1VL13"/>
<accession>A0A1Y1VL13</accession>
<evidence type="ECO:0000313" key="3">
    <source>
        <dbReference type="Proteomes" id="UP000193719"/>
    </source>
</evidence>
<evidence type="ECO:0000256" key="1">
    <source>
        <dbReference type="SAM" id="MobiDB-lite"/>
    </source>
</evidence>
<protein>
    <submittedName>
        <fullName evidence="2">Uncharacterized protein</fullName>
    </submittedName>
</protein>
<reference evidence="2 3" key="2">
    <citation type="submission" date="2016-08" db="EMBL/GenBank/DDBJ databases">
        <title>Pervasive Adenine N6-methylation of Active Genes in Fungi.</title>
        <authorList>
            <consortium name="DOE Joint Genome Institute"/>
            <person name="Mondo S.J."/>
            <person name="Dannebaum R.O."/>
            <person name="Kuo R.C."/>
            <person name="Labutti K."/>
            <person name="Haridas S."/>
            <person name="Kuo A."/>
            <person name="Salamov A."/>
            <person name="Ahrendt S.R."/>
            <person name="Lipzen A."/>
            <person name="Sullivan W."/>
            <person name="Andreopoulos W.B."/>
            <person name="Clum A."/>
            <person name="Lindquist E."/>
            <person name="Daum C."/>
            <person name="Ramamoorthy G.K."/>
            <person name="Gryganskyi A."/>
            <person name="Culley D."/>
            <person name="Magnuson J.K."/>
            <person name="James T.Y."/>
            <person name="O'Malley M.A."/>
            <person name="Stajich J.E."/>
            <person name="Spatafora J.W."/>
            <person name="Visel A."/>
            <person name="Grigoriev I.V."/>
        </authorList>
    </citation>
    <scope>NUCLEOTIDE SEQUENCE [LARGE SCALE GENOMIC DNA]</scope>
    <source>
        <strain evidence="3">finn</strain>
    </source>
</reference>
<feature type="non-terminal residue" evidence="2">
    <location>
        <position position="344"/>
    </location>
</feature>
<feature type="region of interest" description="Disordered" evidence="1">
    <location>
        <begin position="194"/>
        <end position="222"/>
    </location>
</feature>
<comment type="caution">
    <text evidence="2">The sequence shown here is derived from an EMBL/GenBank/DDBJ whole genome shotgun (WGS) entry which is preliminary data.</text>
</comment>
<reference evidence="2 3" key="1">
    <citation type="submission" date="2016-08" db="EMBL/GenBank/DDBJ databases">
        <title>Genomes of anaerobic fungi encode conserved fungal cellulosomes for biomass hydrolysis.</title>
        <authorList>
            <consortium name="DOE Joint Genome Institute"/>
            <person name="Haitjema C.H."/>
            <person name="Gilmore S.P."/>
            <person name="Henske J.K."/>
            <person name="Solomon K.V."/>
            <person name="De Groot R."/>
            <person name="Kuo A."/>
            <person name="Mondo S.J."/>
            <person name="Salamov A.A."/>
            <person name="Labutti K."/>
            <person name="Zhao Z."/>
            <person name="Chiniquy J."/>
            <person name="Barry K."/>
            <person name="Brewer H.M."/>
            <person name="Purvine S.O."/>
            <person name="Wright A.T."/>
            <person name="Boxma B."/>
            <person name="Van Alen T."/>
            <person name="Hackstein J.H."/>
            <person name="Baker S.E."/>
            <person name="Grigoriev I.V."/>
            <person name="O'Malley M.A."/>
        </authorList>
    </citation>
    <scope>NUCLEOTIDE SEQUENCE [LARGE SCALE GENOMIC DNA]</scope>
    <source>
        <strain evidence="3">finn</strain>
    </source>
</reference>
<name>A0A1Y1VL13_9FUNG</name>